<keyword evidence="2" id="KW-1185">Reference proteome</keyword>
<evidence type="ECO:0000313" key="2">
    <source>
        <dbReference type="Proteomes" id="UP000246303"/>
    </source>
</evidence>
<comment type="caution">
    <text evidence="1">The sequence shown here is derived from an EMBL/GenBank/DDBJ whole genome shotgun (WGS) entry which is preliminary data.</text>
</comment>
<dbReference type="InterPro" id="IPR050490">
    <property type="entry name" value="Bact_solute-bd_prot1"/>
</dbReference>
<dbReference type="OrthoDB" id="366726at2"/>
<proteinExistence type="predicted"/>
<reference evidence="1 2" key="1">
    <citation type="submission" date="2018-05" db="EMBL/GenBank/DDBJ databases">
        <title>Genetic diversity of glacier-inhabiting Cryobacterium bacteria in China and description of Cryobacterium mengkeensis sp. nov. and Arthrobacter glacialis sp. nov.</title>
        <authorList>
            <person name="Liu Q."/>
            <person name="Xin Y.-H."/>
        </authorList>
    </citation>
    <scope>NUCLEOTIDE SEQUENCE [LARGE SCALE GENOMIC DNA]</scope>
    <source>
        <strain evidence="1 2">GP3</strain>
    </source>
</reference>
<dbReference type="RefSeq" id="WP_110104795.1">
    <property type="nucleotide sequence ID" value="NZ_JACBZZ010000001.1"/>
</dbReference>
<accession>A0A2V3DYB1</accession>
<dbReference type="PANTHER" id="PTHR43649:SF12">
    <property type="entry name" value="DIACETYLCHITOBIOSE BINDING PROTEIN DASA"/>
    <property type="match status" value="1"/>
</dbReference>
<name>A0A2V3DYB1_9MICC</name>
<dbReference type="Pfam" id="PF01547">
    <property type="entry name" value="SBP_bac_1"/>
    <property type="match status" value="1"/>
</dbReference>
<sequence>MPNAAHTTSHLPSRRTILRAGTLAAGLGALSALSACGTGTGSATGGGGKTLSLQLLGADEKTIDFLKTTVAEQFKTKTGFELELRTSDWASGFQKMVTAAASSSLADVVTLGGIWTAPLASKNALLPLDEKFAAWDESAQFNKNMLTDARYEDKLYALPFAADTRTACYRMDHLESVGYTEDTLPTTWDEYKAMAEKLSTKNGGPAKSPISWFNDKSIGIQQSFAQLMFQAGGSYWDSSGKATFSSDAGKNALDYLVSFYKDGLSDFNDVFTGTGAGAVAAGRSSAEYSGLLVYRNTQDFADKPTPKIVAGPPLKATSSSAPVSSAWVNKFGVAAGTKHQDEAWELVKLLTSVSTMETLNERVGALPTRTDAVNSDFFKGLPEGFSKASEFVVTQPSSPNMLAIGPAIKIVLQKAILGQATTEEALTEIDKKVNEINGVA</sequence>
<dbReference type="EMBL" id="QHLZ01000001">
    <property type="protein sequence ID" value="PXA69510.1"/>
    <property type="molecule type" value="Genomic_DNA"/>
</dbReference>
<evidence type="ECO:0000313" key="1">
    <source>
        <dbReference type="EMBL" id="PXA69510.1"/>
    </source>
</evidence>
<dbReference type="SUPFAM" id="SSF53850">
    <property type="entry name" value="Periplasmic binding protein-like II"/>
    <property type="match status" value="1"/>
</dbReference>
<dbReference type="PROSITE" id="PS51318">
    <property type="entry name" value="TAT"/>
    <property type="match status" value="1"/>
</dbReference>
<protein>
    <submittedName>
        <fullName evidence="1">ABC transporter substrate-binding protein</fullName>
    </submittedName>
</protein>
<dbReference type="InterPro" id="IPR006311">
    <property type="entry name" value="TAT_signal"/>
</dbReference>
<dbReference type="Gene3D" id="3.40.190.10">
    <property type="entry name" value="Periplasmic binding protein-like II"/>
    <property type="match status" value="2"/>
</dbReference>
<gene>
    <name evidence="1" type="ORF">CVS29_02915</name>
</gene>
<organism evidence="1 2">
    <name type="scientific">Arthrobacter psychrochitiniphilus</name>
    <dbReference type="NCBI Taxonomy" id="291045"/>
    <lineage>
        <taxon>Bacteria</taxon>
        <taxon>Bacillati</taxon>
        <taxon>Actinomycetota</taxon>
        <taxon>Actinomycetes</taxon>
        <taxon>Micrococcales</taxon>
        <taxon>Micrococcaceae</taxon>
        <taxon>Arthrobacter</taxon>
    </lineage>
</organism>
<dbReference type="PANTHER" id="PTHR43649">
    <property type="entry name" value="ARABINOSE-BINDING PROTEIN-RELATED"/>
    <property type="match status" value="1"/>
</dbReference>
<dbReference type="Proteomes" id="UP000246303">
    <property type="component" value="Unassembled WGS sequence"/>
</dbReference>
<dbReference type="InterPro" id="IPR006059">
    <property type="entry name" value="SBP"/>
</dbReference>
<dbReference type="AlphaFoldDB" id="A0A2V3DYB1"/>